<dbReference type="RefSeq" id="WP_124196024.1">
    <property type="nucleotide sequence ID" value="NZ_REGA01000011.1"/>
</dbReference>
<dbReference type="AlphaFoldDB" id="A0A3N6LUM1"/>
<comment type="caution">
    <text evidence="3">The sequence shown here is derived from an EMBL/GenBank/DDBJ whole genome shotgun (WGS) entry which is preliminary data.</text>
</comment>
<protein>
    <submittedName>
        <fullName evidence="3">Universal stress protein</fullName>
    </submittedName>
</protein>
<feature type="domain" description="UspA" evidence="2">
    <location>
        <begin position="1"/>
        <end position="141"/>
    </location>
</feature>
<dbReference type="InterPro" id="IPR006016">
    <property type="entry name" value="UspA"/>
</dbReference>
<reference evidence="3 4" key="1">
    <citation type="submission" date="2018-10" db="EMBL/GenBank/DDBJ databases">
        <title>Natrarchaeobius chitinivorans gen. nov., sp. nov., and Natrarchaeobius haloalkaliphilus sp. nov., alkaliphilic, chitin-utilizing haloarchaea from hypersaline alkaline lakes.</title>
        <authorList>
            <person name="Sorokin D.Y."/>
            <person name="Elcheninov A.G."/>
            <person name="Kostrikina N.A."/>
            <person name="Bale N.J."/>
            <person name="Sinninghe Damste J.S."/>
            <person name="Khijniak T.V."/>
            <person name="Kublanov I.V."/>
            <person name="Toshchakov S.V."/>
        </authorList>
    </citation>
    <scope>NUCLEOTIDE SEQUENCE [LARGE SCALE GENOMIC DNA]</scope>
    <source>
        <strain evidence="3 4">AArcht4T</strain>
    </source>
</reference>
<name>A0A3N6LUM1_NATCH</name>
<dbReference type="PANTHER" id="PTHR46268:SF6">
    <property type="entry name" value="UNIVERSAL STRESS PROTEIN UP12"/>
    <property type="match status" value="1"/>
</dbReference>
<accession>A0A3N6LUM1</accession>
<dbReference type="Proteomes" id="UP000282323">
    <property type="component" value="Unassembled WGS sequence"/>
</dbReference>
<dbReference type="PANTHER" id="PTHR46268">
    <property type="entry name" value="STRESS RESPONSE PROTEIN NHAX"/>
    <property type="match status" value="1"/>
</dbReference>
<dbReference type="Pfam" id="PF00582">
    <property type="entry name" value="Usp"/>
    <property type="match status" value="1"/>
</dbReference>
<dbReference type="InterPro" id="IPR014729">
    <property type="entry name" value="Rossmann-like_a/b/a_fold"/>
</dbReference>
<dbReference type="SUPFAM" id="SSF52402">
    <property type="entry name" value="Adenine nucleotide alpha hydrolases-like"/>
    <property type="match status" value="1"/>
</dbReference>
<dbReference type="CDD" id="cd00293">
    <property type="entry name" value="USP-like"/>
    <property type="match status" value="1"/>
</dbReference>
<dbReference type="Gene3D" id="3.40.50.620">
    <property type="entry name" value="HUPs"/>
    <property type="match status" value="1"/>
</dbReference>
<evidence type="ECO:0000259" key="2">
    <source>
        <dbReference type="Pfam" id="PF00582"/>
    </source>
</evidence>
<evidence type="ECO:0000313" key="4">
    <source>
        <dbReference type="Proteomes" id="UP000282323"/>
    </source>
</evidence>
<comment type="similarity">
    <text evidence="1">Belongs to the universal stress protein A family.</text>
</comment>
<evidence type="ECO:0000256" key="1">
    <source>
        <dbReference type="ARBA" id="ARBA00008791"/>
    </source>
</evidence>
<keyword evidence="4" id="KW-1185">Reference proteome</keyword>
<gene>
    <name evidence="3" type="ORF">EA473_12900</name>
</gene>
<dbReference type="InterPro" id="IPR006015">
    <property type="entry name" value="Universal_stress_UspA"/>
</dbReference>
<organism evidence="3 4">
    <name type="scientific">Natrarchaeobius chitinivorans</name>
    <dbReference type="NCBI Taxonomy" id="1679083"/>
    <lineage>
        <taxon>Archaea</taxon>
        <taxon>Methanobacteriati</taxon>
        <taxon>Methanobacteriota</taxon>
        <taxon>Stenosarchaea group</taxon>
        <taxon>Halobacteria</taxon>
        <taxon>Halobacteriales</taxon>
        <taxon>Natrialbaceae</taxon>
        <taxon>Natrarchaeobius</taxon>
    </lineage>
</organism>
<dbReference type="EMBL" id="REGA01000011">
    <property type="protein sequence ID" value="RQG93973.1"/>
    <property type="molecule type" value="Genomic_DNA"/>
</dbReference>
<sequence>MISRVLVPMDGSDMSEQALTYALEAYPDAEITVLHVVGEPSPLWGKATGLALADDLEGTAQEHAQPTFDRARELVANADSDADVETVVKLGHPVRAILNRADDYETIVVGAHGGSVSDRLFVGNVADKIVRQSPVPVVVVR</sequence>
<dbReference type="PRINTS" id="PR01438">
    <property type="entry name" value="UNVRSLSTRESS"/>
</dbReference>
<dbReference type="OrthoDB" id="105697at2157"/>
<evidence type="ECO:0000313" key="3">
    <source>
        <dbReference type="EMBL" id="RQG93973.1"/>
    </source>
</evidence>
<proteinExistence type="inferred from homology"/>